<name>E4U0K7_SULKY</name>
<dbReference type="Gene3D" id="3.20.20.450">
    <property type="entry name" value="EAL domain"/>
    <property type="match status" value="1"/>
</dbReference>
<gene>
    <name evidence="5" type="ordered locus">Sulku_1663</name>
</gene>
<dbReference type="SMART" id="SM00448">
    <property type="entry name" value="REC"/>
    <property type="match status" value="1"/>
</dbReference>
<dbReference type="SUPFAM" id="SSF55073">
    <property type="entry name" value="Nucleotide cyclase"/>
    <property type="match status" value="1"/>
</dbReference>
<dbReference type="SUPFAM" id="SSF52172">
    <property type="entry name" value="CheY-like"/>
    <property type="match status" value="1"/>
</dbReference>
<dbReference type="PROSITE" id="PS50110">
    <property type="entry name" value="RESPONSE_REGULATORY"/>
    <property type="match status" value="1"/>
</dbReference>
<dbReference type="PANTHER" id="PTHR33121:SF71">
    <property type="entry name" value="OXYGEN SENSOR PROTEIN DOSP"/>
    <property type="match status" value="1"/>
</dbReference>
<sequence length="560" mass="63962">MKMIKTHEAIGHTKMLSVLYVEDEYEIRENMAKILEMLYARVFVAVDGVEGLEIYRQNRTVIDLVIADITMPKMDGLEMIEEIRRDNPDIHAIIITAHNEPEYFIKAINTGIDNFIVKPIEMQQMMSVLSKSAKTVKVSKEHKNYANYLEMMLAQKKELLEESYMYDSLTGCYKKEKLDQMSQTHPEHTMILCNIDNFDSINSTYGYEIGDRILFMFAEYLRNHLNSTNTIYRVASDEFVIFYPTSTDEPICPVESLYQGIQSYIFKVDDILISLTCTIGIASSPNALVKAHAAMKEARQIGKNRYHVFRDDSDFIARQKNNIEWMRKIRLALNEDRIVPYFQPIVDNATGQIVKYEALARIIENGTAISPRHFIEPAKLVGLLPQITQVIMEKSYAMFADKSMSFSVNITEEDIQNRNFAAMMAQLGEKYGIEPSRVTLEILENISANGTDESVKQLHELSQMGYTIAIDDFGSDKSNFYRIHSMHVDIIKIDAAYIQDIDCNKTSELIVKTIVSLAQSMGIPTVAEFVSSESVFHKVKSMGINYSQGYYFGEPMPDIG</sequence>
<feature type="domain" description="EAL" evidence="3">
    <location>
        <begin position="322"/>
        <end position="560"/>
    </location>
</feature>
<dbReference type="Pfam" id="PF00990">
    <property type="entry name" value="GGDEF"/>
    <property type="match status" value="1"/>
</dbReference>
<dbReference type="AlphaFoldDB" id="E4U0K7"/>
<evidence type="ECO:0000259" key="4">
    <source>
        <dbReference type="PROSITE" id="PS50887"/>
    </source>
</evidence>
<feature type="modified residue" description="4-aspartylphosphate" evidence="1">
    <location>
        <position position="68"/>
    </location>
</feature>
<dbReference type="KEGG" id="sku:Sulku_1663"/>
<dbReference type="InterPro" id="IPR029787">
    <property type="entry name" value="Nucleotide_cyclase"/>
</dbReference>
<dbReference type="InterPro" id="IPR001789">
    <property type="entry name" value="Sig_transdc_resp-reg_receiver"/>
</dbReference>
<dbReference type="Gene3D" id="3.30.70.270">
    <property type="match status" value="1"/>
</dbReference>
<dbReference type="InterPro" id="IPR000160">
    <property type="entry name" value="GGDEF_dom"/>
</dbReference>
<dbReference type="PANTHER" id="PTHR33121">
    <property type="entry name" value="CYCLIC DI-GMP PHOSPHODIESTERASE PDEF"/>
    <property type="match status" value="1"/>
</dbReference>
<proteinExistence type="predicted"/>
<dbReference type="HOGENOM" id="CLU_000445_70_50_7"/>
<dbReference type="InterPro" id="IPR001633">
    <property type="entry name" value="EAL_dom"/>
</dbReference>
<evidence type="ECO:0000313" key="5">
    <source>
        <dbReference type="EMBL" id="ADR34324.1"/>
    </source>
</evidence>
<dbReference type="Proteomes" id="UP000008721">
    <property type="component" value="Chromosome"/>
</dbReference>
<dbReference type="NCBIfam" id="TIGR00254">
    <property type="entry name" value="GGDEF"/>
    <property type="match status" value="1"/>
</dbReference>
<dbReference type="Pfam" id="PF00563">
    <property type="entry name" value="EAL"/>
    <property type="match status" value="1"/>
</dbReference>
<dbReference type="PROSITE" id="PS50887">
    <property type="entry name" value="GGDEF"/>
    <property type="match status" value="1"/>
</dbReference>
<dbReference type="eggNOG" id="COG2200">
    <property type="taxonomic scope" value="Bacteria"/>
</dbReference>
<dbReference type="STRING" id="709032.Sulku_1663"/>
<feature type="domain" description="GGDEF" evidence="4">
    <location>
        <begin position="186"/>
        <end position="311"/>
    </location>
</feature>
<dbReference type="SUPFAM" id="SSF141868">
    <property type="entry name" value="EAL domain-like"/>
    <property type="match status" value="1"/>
</dbReference>
<dbReference type="SMART" id="SM00267">
    <property type="entry name" value="GGDEF"/>
    <property type="match status" value="1"/>
</dbReference>
<dbReference type="PROSITE" id="PS50883">
    <property type="entry name" value="EAL"/>
    <property type="match status" value="1"/>
</dbReference>
<evidence type="ECO:0000259" key="2">
    <source>
        <dbReference type="PROSITE" id="PS50110"/>
    </source>
</evidence>
<evidence type="ECO:0000259" key="3">
    <source>
        <dbReference type="PROSITE" id="PS50883"/>
    </source>
</evidence>
<dbReference type="GO" id="GO:0000160">
    <property type="term" value="P:phosphorelay signal transduction system"/>
    <property type="evidence" value="ECO:0007669"/>
    <property type="project" value="InterPro"/>
</dbReference>
<protein>
    <submittedName>
        <fullName evidence="5">Response regulator receiver modulated diguanylate cyclase/phosphodiesterase</fullName>
    </submittedName>
</protein>
<keyword evidence="6" id="KW-1185">Reference proteome</keyword>
<dbReference type="SMART" id="SM00052">
    <property type="entry name" value="EAL"/>
    <property type="match status" value="1"/>
</dbReference>
<dbReference type="Pfam" id="PF00072">
    <property type="entry name" value="Response_reg"/>
    <property type="match status" value="1"/>
</dbReference>
<dbReference type="CDD" id="cd01948">
    <property type="entry name" value="EAL"/>
    <property type="match status" value="1"/>
</dbReference>
<dbReference type="InterPro" id="IPR035919">
    <property type="entry name" value="EAL_sf"/>
</dbReference>
<accession>E4U0K7</accession>
<dbReference type="eggNOG" id="COG3706">
    <property type="taxonomic scope" value="Bacteria"/>
</dbReference>
<evidence type="ECO:0000256" key="1">
    <source>
        <dbReference type="PROSITE-ProRule" id="PRU00169"/>
    </source>
</evidence>
<dbReference type="Gene3D" id="3.40.50.2300">
    <property type="match status" value="1"/>
</dbReference>
<dbReference type="EMBL" id="CP002355">
    <property type="protein sequence ID" value="ADR34324.1"/>
    <property type="molecule type" value="Genomic_DNA"/>
</dbReference>
<dbReference type="OrthoDB" id="9790732at2"/>
<dbReference type="GO" id="GO:0071111">
    <property type="term" value="F:cyclic-guanylate-specific phosphodiesterase activity"/>
    <property type="evidence" value="ECO:0007669"/>
    <property type="project" value="InterPro"/>
</dbReference>
<dbReference type="RefSeq" id="WP_013460521.1">
    <property type="nucleotide sequence ID" value="NC_014762.1"/>
</dbReference>
<dbReference type="CDD" id="cd17536">
    <property type="entry name" value="REC_YesN-like"/>
    <property type="match status" value="1"/>
</dbReference>
<dbReference type="InterPro" id="IPR050706">
    <property type="entry name" value="Cyclic-di-GMP_PDE-like"/>
</dbReference>
<dbReference type="InterPro" id="IPR043128">
    <property type="entry name" value="Rev_trsase/Diguanyl_cyclase"/>
</dbReference>
<keyword evidence="1" id="KW-0597">Phosphoprotein</keyword>
<evidence type="ECO:0000313" key="6">
    <source>
        <dbReference type="Proteomes" id="UP000008721"/>
    </source>
</evidence>
<feature type="domain" description="Response regulatory" evidence="2">
    <location>
        <begin position="17"/>
        <end position="133"/>
    </location>
</feature>
<reference evidence="5 6" key="1">
    <citation type="journal article" date="2012" name="Stand. Genomic Sci.">
        <title>Complete genome sequence of the sulfur compounds oxidizing chemolithoautotroph Sulfuricurvum kujiense type strain (YK-1(T)).</title>
        <authorList>
            <person name="Han C."/>
            <person name="Kotsyurbenko O."/>
            <person name="Chertkov O."/>
            <person name="Held B."/>
            <person name="Lapidus A."/>
            <person name="Nolan M."/>
            <person name="Lucas S."/>
            <person name="Hammon N."/>
            <person name="Deshpande S."/>
            <person name="Cheng J.F."/>
            <person name="Tapia R."/>
            <person name="Goodwin L.A."/>
            <person name="Pitluck S."/>
            <person name="Liolios K."/>
            <person name="Pagani I."/>
            <person name="Ivanova N."/>
            <person name="Mavromatis K."/>
            <person name="Mikhailova N."/>
            <person name="Pati A."/>
            <person name="Chen A."/>
            <person name="Palaniappan K."/>
            <person name="Land M."/>
            <person name="Hauser L."/>
            <person name="Chang Y.J."/>
            <person name="Jeffries C.D."/>
            <person name="Brambilla E.M."/>
            <person name="Rohde M."/>
            <person name="Spring S."/>
            <person name="Sikorski J."/>
            <person name="Goker M."/>
            <person name="Woyke T."/>
            <person name="Bristow J."/>
            <person name="Eisen J.A."/>
            <person name="Markowitz V."/>
            <person name="Hugenholtz P."/>
            <person name="Kyrpides N.C."/>
            <person name="Klenk H.P."/>
            <person name="Detter J.C."/>
        </authorList>
    </citation>
    <scope>NUCLEOTIDE SEQUENCE [LARGE SCALE GENOMIC DNA]</scope>
    <source>
        <strain evidence="6">ATCC BAA-921 / DSM 16994 / JCM 11577 / YK-1</strain>
    </source>
</reference>
<dbReference type="InterPro" id="IPR011006">
    <property type="entry name" value="CheY-like_superfamily"/>
</dbReference>
<dbReference type="CDD" id="cd01949">
    <property type="entry name" value="GGDEF"/>
    <property type="match status" value="1"/>
</dbReference>
<organism evidence="5 6">
    <name type="scientific">Sulfuricurvum kujiense (strain ATCC BAA-921 / DSM 16994 / JCM 11577 / YK-1)</name>
    <dbReference type="NCBI Taxonomy" id="709032"/>
    <lineage>
        <taxon>Bacteria</taxon>
        <taxon>Pseudomonadati</taxon>
        <taxon>Campylobacterota</taxon>
        <taxon>Epsilonproteobacteria</taxon>
        <taxon>Campylobacterales</taxon>
        <taxon>Sulfurimonadaceae</taxon>
        <taxon>Sulfuricurvum</taxon>
    </lineage>
</organism>